<feature type="compositionally biased region" description="Low complexity" evidence="1">
    <location>
        <begin position="228"/>
        <end position="246"/>
    </location>
</feature>
<evidence type="ECO:0000313" key="4">
    <source>
        <dbReference type="Proteomes" id="UP000654075"/>
    </source>
</evidence>
<keyword evidence="2" id="KW-0472">Membrane</keyword>
<keyword evidence="2" id="KW-1133">Transmembrane helix</keyword>
<gene>
    <name evidence="3" type="ORF">PGLA1383_LOCUS23857</name>
</gene>
<reference evidence="3" key="1">
    <citation type="submission" date="2021-02" db="EMBL/GenBank/DDBJ databases">
        <authorList>
            <person name="Dougan E. K."/>
            <person name="Rhodes N."/>
            <person name="Thang M."/>
            <person name="Chan C."/>
        </authorList>
    </citation>
    <scope>NUCLEOTIDE SEQUENCE</scope>
</reference>
<name>A0A813EY97_POLGL</name>
<dbReference type="AlphaFoldDB" id="A0A813EY97"/>
<proteinExistence type="predicted"/>
<organism evidence="3 4">
    <name type="scientific">Polarella glacialis</name>
    <name type="common">Dinoflagellate</name>
    <dbReference type="NCBI Taxonomy" id="89957"/>
    <lineage>
        <taxon>Eukaryota</taxon>
        <taxon>Sar</taxon>
        <taxon>Alveolata</taxon>
        <taxon>Dinophyceae</taxon>
        <taxon>Suessiales</taxon>
        <taxon>Suessiaceae</taxon>
        <taxon>Polarella</taxon>
    </lineage>
</organism>
<dbReference type="Proteomes" id="UP000654075">
    <property type="component" value="Unassembled WGS sequence"/>
</dbReference>
<keyword evidence="4" id="KW-1185">Reference proteome</keyword>
<evidence type="ECO:0000313" key="3">
    <source>
        <dbReference type="EMBL" id="CAE8605756.1"/>
    </source>
</evidence>
<dbReference type="EMBL" id="CAJNNV010018294">
    <property type="protein sequence ID" value="CAE8605756.1"/>
    <property type="molecule type" value="Genomic_DNA"/>
</dbReference>
<sequence>MDLVPTDEPDLAYILKGSVPAPPPSPSWVLIGGLIAIPIFLVVIASVLRVALKEEVLNIFMSKKVKVVADDTWVEPETDKSNNTPGVLKDVQFGVIKPRTWAFKQTMPQHQVAQAPMALRIHPDDAVPEATGAAWADTIAREASLYRVKPESIAECPHQWKDTTYTGWGNPEEEDYDDNASTLPADEKEEGTRRSGGSASKKTRSVRSAGTSVSASQAAGTSRRAESLRGAGRARSRAPSEGRSSATGTQGGGGKSVTYEDEHSDEDSDDPLPPPCLALPSCGEVEPNLAGELPSPIHPGRMARPPAAAKMLREYAGGMQRVAT</sequence>
<keyword evidence="2" id="KW-0812">Transmembrane</keyword>
<evidence type="ECO:0000256" key="2">
    <source>
        <dbReference type="SAM" id="Phobius"/>
    </source>
</evidence>
<accession>A0A813EY97</accession>
<feature type="compositionally biased region" description="Polar residues" evidence="1">
    <location>
        <begin position="195"/>
        <end position="220"/>
    </location>
</feature>
<feature type="transmembrane region" description="Helical" evidence="2">
    <location>
        <begin position="28"/>
        <end position="52"/>
    </location>
</feature>
<protein>
    <submittedName>
        <fullName evidence="3">Uncharacterized protein</fullName>
    </submittedName>
</protein>
<feature type="region of interest" description="Disordered" evidence="1">
    <location>
        <begin position="161"/>
        <end position="305"/>
    </location>
</feature>
<evidence type="ECO:0000256" key="1">
    <source>
        <dbReference type="SAM" id="MobiDB-lite"/>
    </source>
</evidence>
<comment type="caution">
    <text evidence="3">The sequence shown here is derived from an EMBL/GenBank/DDBJ whole genome shotgun (WGS) entry which is preliminary data.</text>
</comment>